<feature type="compositionally biased region" description="Basic and acidic residues" evidence="1">
    <location>
        <begin position="177"/>
        <end position="187"/>
    </location>
</feature>
<feature type="compositionally biased region" description="Low complexity" evidence="1">
    <location>
        <begin position="45"/>
        <end position="54"/>
    </location>
</feature>
<feature type="region of interest" description="Disordered" evidence="1">
    <location>
        <begin position="1"/>
        <end position="202"/>
    </location>
</feature>
<sequence>RGQLRNRDTTPDTILQQDPRDRKPQSTIPEEADPEKHGYSNQEISGCSGSSTSPESHRNPNQPDPNPFVTKLRPDQTSQEPDPNPFVTKPEPDQDQPQTRIQTTAKTRPNQTGTRPRSISNQNPNQCENPTQPNRNPTNINLKPESQPPRKPNPTKETRPLRLPQSRPSSNHNHNPTKSESRPDRISMKTQQSLWSEESRGP</sequence>
<name>A0A087FW71_ARAAL</name>
<organism evidence="2 3">
    <name type="scientific">Arabis alpina</name>
    <name type="common">Alpine rock-cress</name>
    <dbReference type="NCBI Taxonomy" id="50452"/>
    <lineage>
        <taxon>Eukaryota</taxon>
        <taxon>Viridiplantae</taxon>
        <taxon>Streptophyta</taxon>
        <taxon>Embryophyta</taxon>
        <taxon>Tracheophyta</taxon>
        <taxon>Spermatophyta</taxon>
        <taxon>Magnoliopsida</taxon>
        <taxon>eudicotyledons</taxon>
        <taxon>Gunneridae</taxon>
        <taxon>Pentapetalae</taxon>
        <taxon>rosids</taxon>
        <taxon>malvids</taxon>
        <taxon>Brassicales</taxon>
        <taxon>Brassicaceae</taxon>
        <taxon>Arabideae</taxon>
        <taxon>Arabis</taxon>
    </lineage>
</organism>
<dbReference type="AlphaFoldDB" id="A0A087FW71"/>
<dbReference type="Gramene" id="KFK21873">
    <property type="protein sequence ID" value="KFK21873"/>
    <property type="gene ID" value="AALP_AAs62683U000100"/>
</dbReference>
<evidence type="ECO:0000313" key="2">
    <source>
        <dbReference type="EMBL" id="KFK21873.1"/>
    </source>
</evidence>
<gene>
    <name evidence="2" type="ORF">AALP_AAs62683U000100</name>
</gene>
<evidence type="ECO:0000256" key="1">
    <source>
        <dbReference type="SAM" id="MobiDB-lite"/>
    </source>
</evidence>
<feature type="compositionally biased region" description="Polar residues" evidence="1">
    <location>
        <begin position="95"/>
        <end position="141"/>
    </location>
</feature>
<keyword evidence="3" id="KW-1185">Reference proteome</keyword>
<protein>
    <submittedName>
        <fullName evidence="2">Uncharacterized protein</fullName>
    </submittedName>
</protein>
<accession>A0A087FW71</accession>
<reference evidence="3" key="1">
    <citation type="journal article" date="2015" name="Nat. Plants">
        <title>Genome expansion of Arabis alpina linked with retrotransposition and reduced symmetric DNA methylation.</title>
        <authorList>
            <person name="Willing E.M."/>
            <person name="Rawat V."/>
            <person name="Mandakova T."/>
            <person name="Maumus F."/>
            <person name="James G.V."/>
            <person name="Nordstroem K.J."/>
            <person name="Becker C."/>
            <person name="Warthmann N."/>
            <person name="Chica C."/>
            <person name="Szarzynska B."/>
            <person name="Zytnicki M."/>
            <person name="Albani M.C."/>
            <person name="Kiefer C."/>
            <person name="Bergonzi S."/>
            <person name="Castaings L."/>
            <person name="Mateos J.L."/>
            <person name="Berns M.C."/>
            <person name="Bujdoso N."/>
            <person name="Piofczyk T."/>
            <person name="de Lorenzo L."/>
            <person name="Barrero-Sicilia C."/>
            <person name="Mateos I."/>
            <person name="Piednoel M."/>
            <person name="Hagmann J."/>
            <person name="Chen-Min-Tao R."/>
            <person name="Iglesias-Fernandez R."/>
            <person name="Schuster S.C."/>
            <person name="Alonso-Blanco C."/>
            <person name="Roudier F."/>
            <person name="Carbonero P."/>
            <person name="Paz-Ares J."/>
            <person name="Davis S.J."/>
            <person name="Pecinka A."/>
            <person name="Quesneville H."/>
            <person name="Colot V."/>
            <person name="Lysak M.A."/>
            <person name="Weigel D."/>
            <person name="Coupland G."/>
            <person name="Schneeberger K."/>
        </authorList>
    </citation>
    <scope>NUCLEOTIDE SEQUENCE [LARGE SCALE GENOMIC DNA]</scope>
    <source>
        <strain evidence="3">cv. Pajares</strain>
    </source>
</reference>
<evidence type="ECO:0000313" key="3">
    <source>
        <dbReference type="Proteomes" id="UP000029120"/>
    </source>
</evidence>
<dbReference type="Proteomes" id="UP000029120">
    <property type="component" value="Unassembled WGS sequence"/>
</dbReference>
<feature type="non-terminal residue" evidence="2">
    <location>
        <position position="1"/>
    </location>
</feature>
<dbReference type="EMBL" id="KL994929">
    <property type="protein sequence ID" value="KFK21873.1"/>
    <property type="molecule type" value="Genomic_DNA"/>
</dbReference>
<feature type="compositionally biased region" description="Polar residues" evidence="1">
    <location>
        <begin position="166"/>
        <end position="176"/>
    </location>
</feature>
<proteinExistence type="predicted"/>
<feature type="compositionally biased region" description="Basic and acidic residues" evidence="1">
    <location>
        <begin position="1"/>
        <end position="10"/>
    </location>
</feature>